<comment type="subcellular location">
    <subcellularLocation>
        <location evidence="1">Membrane</location>
        <topology evidence="1">Multi-pass membrane protein</topology>
    </subcellularLocation>
</comment>
<dbReference type="GO" id="GO:0006874">
    <property type="term" value="P:intracellular calcium ion homeostasis"/>
    <property type="evidence" value="ECO:0007669"/>
    <property type="project" value="TreeGrafter"/>
</dbReference>
<dbReference type="Proteomes" id="UP000034894">
    <property type="component" value="Unassembled WGS sequence"/>
</dbReference>
<feature type="transmembrane region" description="Helical" evidence="5">
    <location>
        <begin position="164"/>
        <end position="187"/>
    </location>
</feature>
<feature type="transmembrane region" description="Helical" evidence="5">
    <location>
        <begin position="265"/>
        <end position="282"/>
    </location>
</feature>
<dbReference type="InterPro" id="IPR004837">
    <property type="entry name" value="NaCa_Exmemb"/>
</dbReference>
<feature type="transmembrane region" description="Helical" evidence="5">
    <location>
        <begin position="6"/>
        <end position="26"/>
    </location>
</feature>
<evidence type="ECO:0000313" key="8">
    <source>
        <dbReference type="Proteomes" id="UP000034894"/>
    </source>
</evidence>
<feature type="transmembrane region" description="Helical" evidence="5">
    <location>
        <begin position="199"/>
        <end position="222"/>
    </location>
</feature>
<organism evidence="7 8">
    <name type="scientific">Candidatus Gottesmanbacteria bacterium GW2011_GWA2_43_14</name>
    <dbReference type="NCBI Taxonomy" id="1618443"/>
    <lineage>
        <taxon>Bacteria</taxon>
        <taxon>Candidatus Gottesmaniibacteriota</taxon>
    </lineage>
</organism>
<dbReference type="Pfam" id="PF01699">
    <property type="entry name" value="Na_Ca_ex"/>
    <property type="match status" value="2"/>
</dbReference>
<evidence type="ECO:0000313" key="7">
    <source>
        <dbReference type="EMBL" id="KKS97630.1"/>
    </source>
</evidence>
<dbReference type="InterPro" id="IPR044880">
    <property type="entry name" value="NCX_ion-bd_dom_sf"/>
</dbReference>
<accession>A0A0G1DII2</accession>
<feature type="transmembrane region" description="Helical" evidence="5">
    <location>
        <begin position="104"/>
        <end position="121"/>
    </location>
</feature>
<feature type="domain" description="Sodium/calcium exchanger membrane region" evidence="6">
    <location>
        <begin position="5"/>
        <end position="140"/>
    </location>
</feature>
<evidence type="ECO:0000256" key="2">
    <source>
        <dbReference type="ARBA" id="ARBA00022692"/>
    </source>
</evidence>
<feature type="transmembrane region" description="Helical" evidence="5">
    <location>
        <begin position="234"/>
        <end position="253"/>
    </location>
</feature>
<dbReference type="PANTHER" id="PTHR10846">
    <property type="entry name" value="SODIUM/POTASSIUM/CALCIUM EXCHANGER"/>
    <property type="match status" value="1"/>
</dbReference>
<reference evidence="7 8" key="1">
    <citation type="journal article" date="2015" name="Nature">
        <title>rRNA introns, odd ribosomes, and small enigmatic genomes across a large radiation of phyla.</title>
        <authorList>
            <person name="Brown C.T."/>
            <person name="Hug L.A."/>
            <person name="Thomas B.C."/>
            <person name="Sharon I."/>
            <person name="Castelle C.J."/>
            <person name="Singh A."/>
            <person name="Wilkins M.J."/>
            <person name="Williams K.H."/>
            <person name="Banfield J.F."/>
        </authorList>
    </citation>
    <scope>NUCLEOTIDE SEQUENCE [LARGE SCALE GENOMIC DNA]</scope>
</reference>
<evidence type="ECO:0000259" key="6">
    <source>
        <dbReference type="Pfam" id="PF01699"/>
    </source>
</evidence>
<feature type="transmembrane region" description="Helical" evidence="5">
    <location>
        <begin position="127"/>
        <end position="144"/>
    </location>
</feature>
<evidence type="ECO:0000256" key="3">
    <source>
        <dbReference type="ARBA" id="ARBA00022989"/>
    </source>
</evidence>
<dbReference type="PANTHER" id="PTHR10846:SF8">
    <property type="entry name" value="INNER MEMBRANE PROTEIN YRBG"/>
    <property type="match status" value="1"/>
</dbReference>
<keyword evidence="3 5" id="KW-1133">Transmembrane helix</keyword>
<dbReference type="GO" id="GO:0005886">
    <property type="term" value="C:plasma membrane"/>
    <property type="evidence" value="ECO:0007669"/>
    <property type="project" value="TreeGrafter"/>
</dbReference>
<dbReference type="GO" id="GO:0008273">
    <property type="term" value="F:calcium, potassium:sodium antiporter activity"/>
    <property type="evidence" value="ECO:0007669"/>
    <property type="project" value="TreeGrafter"/>
</dbReference>
<sequence>MPGNLLLFISALIAVWIGAGMIVTSLDRIAKHLEISAFAASFFFLGLLTSLPEMSVGVSSILENTPEIFVGDLVGGSMIIFFVVIPLLSVLGNGVKLSHQLTRRKLIFALYLIGLPTLLIIDNNLTSIEGLVLIFMYIILFYKMEKKKGLLDHFRDKLASDRGVTTISVIKIVLGAFIVLMASSMLVNSTIYFSQVLNISPYLFSLLGLSIGTNLPEISIAIRSVKYGKKDIALGDYLGSASANSLLLGILAIVNGRTITFNNHLPVTFMLMTLGLFFFYRFTRSKNDISRLEGILLFLVYLTFFVLEMK</sequence>
<feature type="domain" description="Sodium/calcium exchanger membrane region" evidence="6">
    <location>
        <begin position="169"/>
        <end position="307"/>
    </location>
</feature>
<protein>
    <submittedName>
        <fullName evidence="7">Calcium:sodium antiporter, inner membrane protein</fullName>
    </submittedName>
</protein>
<evidence type="ECO:0000256" key="4">
    <source>
        <dbReference type="ARBA" id="ARBA00023136"/>
    </source>
</evidence>
<keyword evidence="4 5" id="KW-0472">Membrane</keyword>
<proteinExistence type="predicted"/>
<dbReference type="InterPro" id="IPR004481">
    <property type="entry name" value="K/Na/Ca-exchanger"/>
</dbReference>
<gene>
    <name evidence="7" type="ORF">UV73_C0007G0073</name>
</gene>
<dbReference type="GO" id="GO:0005262">
    <property type="term" value="F:calcium channel activity"/>
    <property type="evidence" value="ECO:0007669"/>
    <property type="project" value="TreeGrafter"/>
</dbReference>
<dbReference type="Gene3D" id="1.20.1420.30">
    <property type="entry name" value="NCX, central ion-binding region"/>
    <property type="match status" value="2"/>
</dbReference>
<dbReference type="STRING" id="1618443.UV73_C0007G0073"/>
<name>A0A0G1DII2_9BACT</name>
<dbReference type="EMBL" id="LCFP01000007">
    <property type="protein sequence ID" value="KKS97630.1"/>
    <property type="molecule type" value="Genomic_DNA"/>
</dbReference>
<feature type="transmembrane region" description="Helical" evidence="5">
    <location>
        <begin position="289"/>
        <end position="307"/>
    </location>
</feature>
<comment type="caution">
    <text evidence="7">The sequence shown here is derived from an EMBL/GenBank/DDBJ whole genome shotgun (WGS) entry which is preliminary data.</text>
</comment>
<evidence type="ECO:0000256" key="5">
    <source>
        <dbReference type="SAM" id="Phobius"/>
    </source>
</evidence>
<feature type="transmembrane region" description="Helical" evidence="5">
    <location>
        <begin position="68"/>
        <end position="92"/>
    </location>
</feature>
<dbReference type="AlphaFoldDB" id="A0A0G1DII2"/>
<evidence type="ECO:0000256" key="1">
    <source>
        <dbReference type="ARBA" id="ARBA00004141"/>
    </source>
</evidence>
<feature type="transmembrane region" description="Helical" evidence="5">
    <location>
        <begin position="38"/>
        <end position="62"/>
    </location>
</feature>
<keyword evidence="2 5" id="KW-0812">Transmembrane</keyword>